<dbReference type="EMBL" id="FODE01000018">
    <property type="protein sequence ID" value="SEN81950.1"/>
    <property type="molecule type" value="Genomic_DNA"/>
</dbReference>
<dbReference type="Proteomes" id="UP000199054">
    <property type="component" value="Unassembled WGS sequence"/>
</dbReference>
<organism evidence="1 2">
    <name type="scientific">Paracoccus alcaliphilus</name>
    <dbReference type="NCBI Taxonomy" id="34002"/>
    <lineage>
        <taxon>Bacteria</taxon>
        <taxon>Pseudomonadati</taxon>
        <taxon>Pseudomonadota</taxon>
        <taxon>Alphaproteobacteria</taxon>
        <taxon>Rhodobacterales</taxon>
        <taxon>Paracoccaceae</taxon>
        <taxon>Paracoccus</taxon>
    </lineage>
</organism>
<reference evidence="1 2" key="1">
    <citation type="submission" date="2016-10" db="EMBL/GenBank/DDBJ databases">
        <authorList>
            <person name="de Groot N.N."/>
        </authorList>
    </citation>
    <scope>NUCLEOTIDE SEQUENCE [LARGE SCALE GENOMIC DNA]</scope>
    <source>
        <strain evidence="1 2">DSM 8512</strain>
    </source>
</reference>
<evidence type="ECO:0000313" key="2">
    <source>
        <dbReference type="Proteomes" id="UP000199054"/>
    </source>
</evidence>
<dbReference type="STRING" id="34002.SAMN04489859_10184"/>
<accession>A0A1H8JMI1</accession>
<protein>
    <recommendedName>
        <fullName evidence="3">Sulfotransferase family protein</fullName>
    </recommendedName>
</protein>
<gene>
    <name evidence="1" type="ORF">SAMN04489859_10184</name>
</gene>
<evidence type="ECO:0008006" key="3">
    <source>
        <dbReference type="Google" id="ProtNLM"/>
    </source>
</evidence>
<keyword evidence="2" id="KW-1185">Reference proteome</keyword>
<evidence type="ECO:0000313" key="1">
    <source>
        <dbReference type="EMBL" id="SEN81950.1"/>
    </source>
</evidence>
<name>A0A1H8JMI1_9RHOB</name>
<sequence>MRATRKGQDTETDGAANMHMVFHLGVHCTDGDRMLKTLLNNRTPLLARQTEIVTPARYRGIFEEALMALNGGMATPDMEQIMLDAVLEHDDTQRVVLSNSGFLGAPGRVAGRGVMYPQIASRALALANLFPSIEAEFFLALRNPGPLLTEISPLVAGGNYQALMQGITPLDLRWNDAIRRLLQSLRGRRLVVWCHEDVPMIWPEVVRLAADLPADQPLAGSLVYMHELLGDAGLPHLRAALGERDQLSIADRRRIFAEALDQHALPGALEQDINLPGWDQALVDEVTATYYADVAEIAALPGVEFISA</sequence>
<dbReference type="AlphaFoldDB" id="A0A1H8JMI1"/>
<proteinExistence type="predicted"/>